<feature type="domain" description="NB-ARC" evidence="4">
    <location>
        <begin position="110"/>
        <end position="240"/>
    </location>
</feature>
<dbReference type="SUPFAM" id="SSF52047">
    <property type="entry name" value="RNI-like"/>
    <property type="match status" value="1"/>
</dbReference>
<feature type="domain" description="NB-ARC" evidence="4">
    <location>
        <begin position="455"/>
        <end position="616"/>
    </location>
</feature>
<dbReference type="InterPro" id="IPR055414">
    <property type="entry name" value="LRR_R13L4/SHOC2-like"/>
</dbReference>
<evidence type="ECO:0000259" key="6">
    <source>
        <dbReference type="Pfam" id="PF23598"/>
    </source>
</evidence>
<dbReference type="GO" id="GO:0098542">
    <property type="term" value="P:defense response to other organism"/>
    <property type="evidence" value="ECO:0007669"/>
    <property type="project" value="TreeGrafter"/>
</dbReference>
<evidence type="ECO:0000256" key="1">
    <source>
        <dbReference type="ARBA" id="ARBA00022737"/>
    </source>
</evidence>
<evidence type="ECO:0008006" key="8">
    <source>
        <dbReference type="Google" id="ProtNLM"/>
    </source>
</evidence>
<gene>
    <name evidence="7" type="ORF">PAHAL_3G163400</name>
</gene>
<dbReference type="Pfam" id="PF23559">
    <property type="entry name" value="WHD_DRP"/>
    <property type="match status" value="1"/>
</dbReference>
<protein>
    <recommendedName>
        <fullName evidence="8">NB-ARC domain-containing protein</fullName>
    </recommendedName>
</protein>
<evidence type="ECO:0000259" key="5">
    <source>
        <dbReference type="Pfam" id="PF23559"/>
    </source>
</evidence>
<dbReference type="Gene3D" id="3.40.50.300">
    <property type="entry name" value="P-loop containing nucleotide triphosphate hydrolases"/>
    <property type="match status" value="2"/>
</dbReference>
<feature type="domain" description="Disease resistance R13L4/SHOC-2-like LRR" evidence="6">
    <location>
        <begin position="1050"/>
        <end position="1287"/>
    </location>
</feature>
<dbReference type="Pfam" id="PF23598">
    <property type="entry name" value="LRR_14"/>
    <property type="match status" value="2"/>
</dbReference>
<dbReference type="Gramene" id="PVH61956">
    <property type="protein sequence ID" value="PVH61956"/>
    <property type="gene ID" value="PAHAL_3G163400"/>
</dbReference>
<dbReference type="Gene3D" id="1.10.10.10">
    <property type="entry name" value="Winged helix-like DNA-binding domain superfamily/Winged helix DNA-binding domain"/>
    <property type="match status" value="1"/>
</dbReference>
<dbReference type="GO" id="GO:0043531">
    <property type="term" value="F:ADP binding"/>
    <property type="evidence" value="ECO:0007669"/>
    <property type="project" value="InterPro"/>
</dbReference>
<dbReference type="Gene3D" id="3.80.10.10">
    <property type="entry name" value="Ribonuclease Inhibitor"/>
    <property type="match status" value="1"/>
</dbReference>
<dbReference type="InterPro" id="IPR002182">
    <property type="entry name" value="NB-ARC"/>
</dbReference>
<reference evidence="7" key="1">
    <citation type="submission" date="2018-04" db="EMBL/GenBank/DDBJ databases">
        <title>WGS assembly of Panicum hallii.</title>
        <authorList>
            <person name="Lovell J."/>
            <person name="Jenkins J."/>
            <person name="Lowry D."/>
            <person name="Mamidi S."/>
            <person name="Sreedasyam A."/>
            <person name="Weng X."/>
            <person name="Barry K."/>
            <person name="Bonette J."/>
            <person name="Campitelli B."/>
            <person name="Daum C."/>
            <person name="Gordon S."/>
            <person name="Gould B."/>
            <person name="Lipzen A."/>
            <person name="Macqueen A."/>
            <person name="Palacio-Mejia J."/>
            <person name="Plott C."/>
            <person name="Shakirov E."/>
            <person name="Shu S."/>
            <person name="Yoshinaga Y."/>
            <person name="Zane M."/>
            <person name="Rokhsar D."/>
            <person name="Grimwood J."/>
            <person name="Schmutz J."/>
            <person name="Juenger T."/>
        </authorList>
    </citation>
    <scope>NUCLEOTIDE SEQUENCE [LARGE SCALE GENOMIC DNA]</scope>
    <source>
        <strain evidence="7">FIL2</strain>
    </source>
</reference>
<keyword evidence="2" id="KW-0611">Plant defense</keyword>
<evidence type="ECO:0000313" key="7">
    <source>
        <dbReference type="EMBL" id="PVH61956.1"/>
    </source>
</evidence>
<accession>A0A2T8KIG1</accession>
<evidence type="ECO:0000259" key="4">
    <source>
        <dbReference type="Pfam" id="PF00931"/>
    </source>
</evidence>
<keyword evidence="1" id="KW-0677">Repeat</keyword>
<feature type="region of interest" description="Disordered" evidence="3">
    <location>
        <begin position="973"/>
        <end position="1005"/>
    </location>
</feature>
<dbReference type="InterPro" id="IPR032675">
    <property type="entry name" value="LRR_dom_sf"/>
</dbReference>
<dbReference type="PANTHER" id="PTHR23155">
    <property type="entry name" value="DISEASE RESISTANCE PROTEIN RP"/>
    <property type="match status" value="1"/>
</dbReference>
<dbReference type="InterPro" id="IPR036388">
    <property type="entry name" value="WH-like_DNA-bd_sf"/>
</dbReference>
<dbReference type="InterPro" id="IPR044974">
    <property type="entry name" value="Disease_R_plants"/>
</dbReference>
<name>A0A2T8KIG1_9POAL</name>
<feature type="domain" description="Disease resistance protein winged helix" evidence="5">
    <location>
        <begin position="714"/>
        <end position="778"/>
    </location>
</feature>
<dbReference type="InterPro" id="IPR058922">
    <property type="entry name" value="WHD_DRP"/>
</dbReference>
<dbReference type="EMBL" id="CM008048">
    <property type="protein sequence ID" value="PVH61956.1"/>
    <property type="molecule type" value="Genomic_DNA"/>
</dbReference>
<evidence type="ECO:0000256" key="3">
    <source>
        <dbReference type="SAM" id="MobiDB-lite"/>
    </source>
</evidence>
<dbReference type="PRINTS" id="PR00364">
    <property type="entry name" value="DISEASERSIST"/>
</dbReference>
<dbReference type="SUPFAM" id="SSF52540">
    <property type="entry name" value="P-loop containing nucleoside triphosphate hydrolases"/>
    <property type="match status" value="2"/>
</dbReference>
<dbReference type="Pfam" id="PF00931">
    <property type="entry name" value="NB-ARC"/>
    <property type="match status" value="2"/>
</dbReference>
<organism evidence="7">
    <name type="scientific">Panicum hallii</name>
    <dbReference type="NCBI Taxonomy" id="206008"/>
    <lineage>
        <taxon>Eukaryota</taxon>
        <taxon>Viridiplantae</taxon>
        <taxon>Streptophyta</taxon>
        <taxon>Embryophyta</taxon>
        <taxon>Tracheophyta</taxon>
        <taxon>Spermatophyta</taxon>
        <taxon>Magnoliopsida</taxon>
        <taxon>Liliopsida</taxon>
        <taxon>Poales</taxon>
        <taxon>Poaceae</taxon>
        <taxon>PACMAD clade</taxon>
        <taxon>Panicoideae</taxon>
        <taxon>Panicodae</taxon>
        <taxon>Paniceae</taxon>
        <taxon>Panicinae</taxon>
        <taxon>Panicum</taxon>
        <taxon>Panicum sect. Panicum</taxon>
    </lineage>
</organism>
<dbReference type="InterPro" id="IPR027417">
    <property type="entry name" value="P-loop_NTPase"/>
</dbReference>
<dbReference type="PANTHER" id="PTHR23155:SF1135">
    <property type="entry name" value="OS08G0246300 PROTEIN"/>
    <property type="match status" value="1"/>
</dbReference>
<proteinExistence type="predicted"/>
<dbReference type="Proteomes" id="UP000243499">
    <property type="component" value="Chromosome 3"/>
</dbReference>
<evidence type="ECO:0000256" key="2">
    <source>
        <dbReference type="ARBA" id="ARBA00022821"/>
    </source>
</evidence>
<sequence length="1315" mass="150161">MSPPRPLDEVAKEIKLIKDRVEAVSQRNTRYNLILGGSETFSRTTVVVSPSTSDDLSSHFQAILQMWRKAGKIRNIGIRELITREEGSTDDLQVISLLENDDNNHEMSYIINEAYHDPKICRRFQRRAWVKITRPFNPDKLINTLLTQLLFKVGSSHQATKDIAKATEVLQQVSKEQRYLLVVEGVSDVLEWNTIRKYLPENNNGSRIIVVTPHMGIGILCTGKPYLVSVLKQSPSLYAFYKRVAGSRCDMGELLWQIKCGGLISVESYHTNIKVVDIKNLYCNIRAGCEEFDGVRFKTHRWVPVVYPFNLIDFSRRLLVDVGDEFYDGDLKELAHTGNKWCSGEEVYRVISMADVDVIECCRKLLHEDDSYLLVIDDVTTRAWDLIKETFFSEPIKGCVVVTRYTGILSRKFLKGIFSSRHEEARAWMSESFDPVSAAKTWGKYWIMPMSFPAGVVSVWGIPGVGKSTFARWSYYSDMLARSYEEEQYCWADVPHPFCLTELSRRLLLDFHSDDLPAKEDVAISIMEGKDPVQVFRQLLHPYIKCLIVLDGLRSTDDWDSLKEAFGWHSFYQIRIIVVTDELSVARHCVDNNHKKVVNVQGLDEDDAFHLFIKKIGYPGYDNQLNEEELQLSKLIVTKCGGLPKVIVAVAEYWKNIILLPFGFDIKKFHDTFMYTVENDVKGFKSLRGLFSWMQSYLETCKDSLKPCIFYLPIFPRNHTFRQKRLLRRWIAEGYSRDTISGTAEENGERLLYELVDLSIIQKPSSKSLCQVNGLFHEYITSRPMEDNLVLTLEGHCKINSQRVGRHLSMQKSWDRDMTVFESIDFSRLRSFTVFGEWSPLFFSKPITNNKMRLVRVLDLEDTTGLTDDDLAHIGELLPLLKFLSLRGCREITHLPNSLGVLRQLQTLDVRYTSIVTLPPAVIVKLRKLQYVRAGTKTAQWEEGGIMVTCQPQPTEQEEEDTSAAPAPVVATQDAHGGTNTPRDEGGIMVPCQPQPTEPSEVATEASVAQAQEATKTSSGVAPRNMSGAYLPTFLSKMCCIPKVDGDDMDGCVEVPIEIGNLTTMHTLGDINVGAGKGIIKELKRLSQLCRLRVSGINVDNIHEFFSVISSLNHLEYLTVRVQSVKNMQDHSFACVDDTTSPPPKALKILKLYGHVRILSENWVKQLDNIEMMDVEMIILAQEEMYVFRALPRQNVFRRLCVRPIQVTELCFGRGRTYFMLNTKVLEIDCTSELNVIFERPSTEYQLELLKVNCSNRSILQFYDMHNLRKLKEVWLKGSYSDEVKQNLLEQLEEHTGRPILKILQSRASSSVQLN</sequence>
<feature type="domain" description="Disease resistance R13L4/SHOC-2-like LRR" evidence="6">
    <location>
        <begin position="829"/>
        <end position="938"/>
    </location>
</feature>